<keyword evidence="3" id="KW-0472">Membrane</keyword>
<gene>
    <name evidence="4" type="ORF">SAMN02746091_01282</name>
</gene>
<keyword evidence="2 3" id="KW-1133">Transmembrane helix</keyword>
<dbReference type="AlphaFoldDB" id="A0A1M4WZP4"/>
<dbReference type="PANTHER" id="PTHR37815">
    <property type="entry name" value="UPF0397 PROTEIN BC_2624-RELATED"/>
    <property type="match status" value="1"/>
</dbReference>
<dbReference type="GO" id="GO:0016020">
    <property type="term" value="C:membrane"/>
    <property type="evidence" value="ECO:0007669"/>
    <property type="project" value="InterPro"/>
</dbReference>
<keyword evidence="1 3" id="KW-0812">Transmembrane</keyword>
<dbReference type="EMBL" id="FQVG01000020">
    <property type="protein sequence ID" value="SHE86533.1"/>
    <property type="molecule type" value="Genomic_DNA"/>
</dbReference>
<evidence type="ECO:0000256" key="3">
    <source>
        <dbReference type="SAM" id="Phobius"/>
    </source>
</evidence>
<evidence type="ECO:0000256" key="1">
    <source>
        <dbReference type="ARBA" id="ARBA00022692"/>
    </source>
</evidence>
<evidence type="ECO:0000313" key="5">
    <source>
        <dbReference type="Proteomes" id="UP000184423"/>
    </source>
</evidence>
<dbReference type="PANTHER" id="PTHR37815:SF3">
    <property type="entry name" value="UPF0397 PROTEIN SPR0429"/>
    <property type="match status" value="1"/>
</dbReference>
<feature type="transmembrane region" description="Helical" evidence="3">
    <location>
        <begin position="129"/>
        <end position="159"/>
    </location>
</feature>
<proteinExistence type="predicted"/>
<dbReference type="InterPro" id="IPR009825">
    <property type="entry name" value="ECF_substrate-spec-like"/>
</dbReference>
<name>A0A1M4WZP4_9CLOT</name>
<feature type="transmembrane region" description="Helical" evidence="3">
    <location>
        <begin position="72"/>
        <end position="94"/>
    </location>
</feature>
<feature type="transmembrane region" description="Helical" evidence="3">
    <location>
        <begin position="41"/>
        <end position="66"/>
    </location>
</feature>
<organism evidence="4 5">
    <name type="scientific">Caloramator proteoclasticus DSM 10124</name>
    <dbReference type="NCBI Taxonomy" id="1121262"/>
    <lineage>
        <taxon>Bacteria</taxon>
        <taxon>Bacillati</taxon>
        <taxon>Bacillota</taxon>
        <taxon>Clostridia</taxon>
        <taxon>Eubacteriales</taxon>
        <taxon>Clostridiaceae</taxon>
        <taxon>Caloramator</taxon>
    </lineage>
</organism>
<accession>A0A1M4WZP4</accession>
<sequence>MNSNQKISKIVTLSMAIALVTVCTMVIRIPTVKGYTNFGDIMIFVIAAILGRKYGLIAGGIGSMMADLLGGYFIYAPATLIIKGMEGLLFAIVYEKLNQETAISTLIAGLVAALEMMTGYFIYNYFMTGYAAAITSLISGDITQGLVSAVVAVPIILAIKKTKFRLINQQ</sequence>
<feature type="transmembrane region" description="Helical" evidence="3">
    <location>
        <begin position="101"/>
        <end position="123"/>
    </location>
</feature>
<dbReference type="RefSeq" id="WP_073248497.1">
    <property type="nucleotide sequence ID" value="NZ_FQVG01000020.1"/>
</dbReference>
<evidence type="ECO:0000256" key="2">
    <source>
        <dbReference type="ARBA" id="ARBA00022989"/>
    </source>
</evidence>
<feature type="transmembrane region" description="Helical" evidence="3">
    <location>
        <begin position="6"/>
        <end position="29"/>
    </location>
</feature>
<dbReference type="Gene3D" id="1.10.1760.20">
    <property type="match status" value="1"/>
</dbReference>
<evidence type="ECO:0000313" key="4">
    <source>
        <dbReference type="EMBL" id="SHE86533.1"/>
    </source>
</evidence>
<protein>
    <submittedName>
        <fullName evidence="4">Uncharacterized membrane protein</fullName>
    </submittedName>
</protein>
<reference evidence="5" key="1">
    <citation type="submission" date="2016-11" db="EMBL/GenBank/DDBJ databases">
        <authorList>
            <person name="Varghese N."/>
            <person name="Submissions S."/>
        </authorList>
    </citation>
    <scope>NUCLEOTIDE SEQUENCE [LARGE SCALE GENOMIC DNA]</scope>
    <source>
        <strain evidence="5">DSM 10124</strain>
    </source>
</reference>
<keyword evidence="5" id="KW-1185">Reference proteome</keyword>
<dbReference type="Pfam" id="PF07155">
    <property type="entry name" value="ECF-ribofla_trS"/>
    <property type="match status" value="1"/>
</dbReference>
<dbReference type="Proteomes" id="UP000184423">
    <property type="component" value="Unassembled WGS sequence"/>
</dbReference>